<evidence type="ECO:0000313" key="2">
    <source>
        <dbReference type="EMBL" id="NYD36023.1"/>
    </source>
</evidence>
<dbReference type="Pfam" id="PF00425">
    <property type="entry name" value="Chorismate_bind"/>
    <property type="match status" value="1"/>
</dbReference>
<dbReference type="Gene3D" id="3.20.10.10">
    <property type="entry name" value="D-amino Acid Aminotransferase, subunit A, domain 2"/>
    <property type="match status" value="1"/>
</dbReference>
<comment type="caution">
    <text evidence="2">The sequence shown here is derived from an EMBL/GenBank/DDBJ whole genome shotgun (WGS) entry which is preliminary data.</text>
</comment>
<dbReference type="SUPFAM" id="SSF56322">
    <property type="entry name" value="ADC synthase"/>
    <property type="match status" value="1"/>
</dbReference>
<dbReference type="InterPro" id="IPR019999">
    <property type="entry name" value="Anth_synth_I-like"/>
</dbReference>
<dbReference type="GO" id="GO:0046820">
    <property type="term" value="F:4-amino-4-deoxychorismate synthase activity"/>
    <property type="evidence" value="ECO:0007669"/>
    <property type="project" value="UniProtKB-EC"/>
</dbReference>
<dbReference type="RefSeq" id="WP_179793761.1">
    <property type="nucleotide sequence ID" value="NZ_BAABHP010000007.1"/>
</dbReference>
<proteinExistence type="predicted"/>
<protein>
    <submittedName>
        <fullName evidence="2">Para-aminobenzoate synthetase/4-amino-4-deoxychorismate lyase</fullName>
        <ecNumber evidence="2">2.6.1.85</ecNumber>
        <ecNumber evidence="2">4.1.3.38</ecNumber>
    </submittedName>
</protein>
<dbReference type="EC" id="4.1.3.38" evidence="2"/>
<keyword evidence="2" id="KW-0456">Lyase</keyword>
<dbReference type="InterPro" id="IPR043131">
    <property type="entry name" value="BCAT-like_N"/>
</dbReference>
<dbReference type="Gene3D" id="3.60.120.10">
    <property type="entry name" value="Anthranilate synthase"/>
    <property type="match status" value="1"/>
</dbReference>
<dbReference type="Gene3D" id="3.30.470.10">
    <property type="match status" value="1"/>
</dbReference>
<dbReference type="InterPro" id="IPR036038">
    <property type="entry name" value="Aminotransferase-like"/>
</dbReference>
<dbReference type="GO" id="GO:0008696">
    <property type="term" value="F:4-amino-4-deoxychorismate lyase activity"/>
    <property type="evidence" value="ECO:0007669"/>
    <property type="project" value="UniProtKB-EC"/>
</dbReference>
<dbReference type="EMBL" id="JACCBN010000001">
    <property type="protein sequence ID" value="NYD36023.1"/>
    <property type="molecule type" value="Genomic_DNA"/>
</dbReference>
<accession>A0A7Y9J5D5</accession>
<feature type="domain" description="Chorismate-utilising enzyme C-terminal" evidence="1">
    <location>
        <begin position="116"/>
        <end position="379"/>
    </location>
</feature>
<dbReference type="PANTHER" id="PTHR11236:SF50">
    <property type="entry name" value="AMINODEOXYCHORISMATE SYNTHASE COMPONENT 1"/>
    <property type="match status" value="1"/>
</dbReference>
<dbReference type="InterPro" id="IPR043132">
    <property type="entry name" value="BCAT-like_C"/>
</dbReference>
<dbReference type="Pfam" id="PF01063">
    <property type="entry name" value="Aminotran_4"/>
    <property type="match status" value="1"/>
</dbReference>
<dbReference type="PRINTS" id="PR00095">
    <property type="entry name" value="ANTSNTHASEI"/>
</dbReference>
<dbReference type="GO" id="GO:0000162">
    <property type="term" value="P:L-tryptophan biosynthetic process"/>
    <property type="evidence" value="ECO:0007669"/>
    <property type="project" value="TreeGrafter"/>
</dbReference>
<dbReference type="SUPFAM" id="SSF56752">
    <property type="entry name" value="D-aminoacid aminotransferase-like PLP-dependent enzymes"/>
    <property type="match status" value="1"/>
</dbReference>
<dbReference type="InterPro" id="IPR005801">
    <property type="entry name" value="ADC_synthase"/>
</dbReference>
<sequence length="611" mass="64750">MTPRPAVGARFDDLRAGRALAFAAPDDLLVATRPDEVVPVLEALDAAVARGAWAYGHVAYEAAGGLDAHLVTREPDPDGPPLVRFGLTTTAPWEVPVVAPAGAAPGRWTVREDAASHARRVALVHEHIAAGRTYQTNLTTRVDGELDLVGDPDLTGLYADLAHAQRGAHHALLDLGRFVVVSASPELFVRREGDRLTLRPMKGTAARGRTTAEDDVVVARLRGDPKERAENVMIVDLLRNDVARVAVDGTVRAGALCVAERYETVWQLTSEVTATARPGVGVTALLRALFPCGSVTGAPKGSTMRLIAELEDSARGVYCGAVGWVAPPGHGTGLPDVQFSVPIRTVVADRTTGRAVYGTGGGVTWDSDAAAEYAELRAKAAVLTRRGSRAGLLETFAVRDGVAVHLDRHLARLADSAAYLGLDATAVRPVLDAELAGVVDARVRVVLHRDGRVEVQCAALPVDDGRPVRLAPPLLSDPVDARASWPHHKLTDRDPYERRLAAARRACPEADDVVLVNTDGEVTETTIASLAVRLGGRWYTPPLGGGALPGVGRADLVDRGELVERVLYPADLERADGIAVVSSLRGVRPARVSTHRDPVARRVDVGHGGPT</sequence>
<evidence type="ECO:0000313" key="3">
    <source>
        <dbReference type="Proteomes" id="UP000535890"/>
    </source>
</evidence>
<keyword evidence="2" id="KW-0808">Transferase</keyword>
<dbReference type="AlphaFoldDB" id="A0A7Y9J5D5"/>
<organism evidence="2 3">
    <name type="scientific">Actinomycetospora corticicola</name>
    <dbReference type="NCBI Taxonomy" id="663602"/>
    <lineage>
        <taxon>Bacteria</taxon>
        <taxon>Bacillati</taxon>
        <taxon>Actinomycetota</taxon>
        <taxon>Actinomycetes</taxon>
        <taxon>Pseudonocardiales</taxon>
        <taxon>Pseudonocardiaceae</taxon>
        <taxon>Actinomycetospora</taxon>
    </lineage>
</organism>
<dbReference type="EC" id="2.6.1.85" evidence="2"/>
<dbReference type="PANTHER" id="PTHR11236">
    <property type="entry name" value="AMINOBENZOATE/ANTHRANILATE SYNTHASE"/>
    <property type="match status" value="1"/>
</dbReference>
<dbReference type="InterPro" id="IPR001544">
    <property type="entry name" value="Aminotrans_IV"/>
</dbReference>
<gene>
    <name evidence="2" type="ORF">BJ983_002125</name>
</gene>
<name>A0A7Y9J5D5_9PSEU</name>
<dbReference type="InterPro" id="IPR015890">
    <property type="entry name" value="Chorismate_C"/>
</dbReference>
<keyword evidence="3" id="KW-1185">Reference proteome</keyword>
<evidence type="ECO:0000259" key="1">
    <source>
        <dbReference type="Pfam" id="PF00425"/>
    </source>
</evidence>
<dbReference type="Proteomes" id="UP000535890">
    <property type="component" value="Unassembled WGS sequence"/>
</dbReference>
<keyword evidence="2" id="KW-0032">Aminotransferase</keyword>
<reference evidence="2 3" key="1">
    <citation type="submission" date="2020-07" db="EMBL/GenBank/DDBJ databases">
        <title>Sequencing the genomes of 1000 actinobacteria strains.</title>
        <authorList>
            <person name="Klenk H.-P."/>
        </authorList>
    </citation>
    <scope>NUCLEOTIDE SEQUENCE [LARGE SCALE GENOMIC DNA]</scope>
    <source>
        <strain evidence="2 3">DSM 45772</strain>
    </source>
</reference>